<feature type="transmembrane region" description="Helical" evidence="7">
    <location>
        <begin position="235"/>
        <end position="261"/>
    </location>
</feature>
<accession>A0A2S5GUA6</accession>
<dbReference type="InterPro" id="IPR000515">
    <property type="entry name" value="MetI-like"/>
</dbReference>
<evidence type="ECO:0000256" key="3">
    <source>
        <dbReference type="ARBA" id="ARBA00022475"/>
    </source>
</evidence>
<evidence type="ECO:0000256" key="6">
    <source>
        <dbReference type="ARBA" id="ARBA00023136"/>
    </source>
</evidence>
<evidence type="ECO:0000256" key="1">
    <source>
        <dbReference type="ARBA" id="ARBA00004651"/>
    </source>
</evidence>
<dbReference type="AlphaFoldDB" id="A0A2S5GUA6"/>
<keyword evidence="3" id="KW-1003">Cell membrane</keyword>
<dbReference type="Pfam" id="PF19300">
    <property type="entry name" value="BPD_transp_1_N"/>
    <property type="match status" value="1"/>
</dbReference>
<comment type="subcellular location">
    <subcellularLocation>
        <location evidence="1 7">Cell membrane</location>
        <topology evidence="1 7">Multi-pass membrane protein</topology>
    </subcellularLocation>
</comment>
<dbReference type="EMBL" id="PREU01000003">
    <property type="protein sequence ID" value="PPA76670.1"/>
    <property type="molecule type" value="Genomic_DNA"/>
</dbReference>
<feature type="transmembrane region" description="Helical" evidence="7">
    <location>
        <begin position="131"/>
        <end position="157"/>
    </location>
</feature>
<evidence type="ECO:0000256" key="2">
    <source>
        <dbReference type="ARBA" id="ARBA00022448"/>
    </source>
</evidence>
<dbReference type="PANTHER" id="PTHR43163">
    <property type="entry name" value="DIPEPTIDE TRANSPORT SYSTEM PERMEASE PROTEIN DPPB-RELATED"/>
    <property type="match status" value="1"/>
</dbReference>
<evidence type="ECO:0000259" key="8">
    <source>
        <dbReference type="PROSITE" id="PS50928"/>
    </source>
</evidence>
<keyword evidence="5 7" id="KW-1133">Transmembrane helix</keyword>
<keyword evidence="2 7" id="KW-0813">Transport</keyword>
<evidence type="ECO:0000313" key="9">
    <source>
        <dbReference type="EMBL" id="PPA76670.1"/>
    </source>
</evidence>
<dbReference type="Proteomes" id="UP000239990">
    <property type="component" value="Unassembled WGS sequence"/>
</dbReference>
<dbReference type="PANTHER" id="PTHR43163:SF6">
    <property type="entry name" value="DIPEPTIDE TRANSPORT SYSTEM PERMEASE PROTEIN DPPB-RELATED"/>
    <property type="match status" value="1"/>
</dbReference>
<evidence type="ECO:0000256" key="7">
    <source>
        <dbReference type="RuleBase" id="RU363032"/>
    </source>
</evidence>
<gene>
    <name evidence="9" type="ORF">C4E15_07780</name>
</gene>
<dbReference type="OrthoDB" id="9803623at2"/>
<dbReference type="InterPro" id="IPR035906">
    <property type="entry name" value="MetI-like_sf"/>
</dbReference>
<proteinExistence type="inferred from homology"/>
<dbReference type="GO" id="GO:0005886">
    <property type="term" value="C:plasma membrane"/>
    <property type="evidence" value="ECO:0007669"/>
    <property type="project" value="UniProtKB-SubCell"/>
</dbReference>
<evidence type="ECO:0000313" key="10">
    <source>
        <dbReference type="Proteomes" id="UP000239990"/>
    </source>
</evidence>
<dbReference type="SUPFAM" id="SSF161098">
    <property type="entry name" value="MetI-like"/>
    <property type="match status" value="1"/>
</dbReference>
<dbReference type="Gene3D" id="1.10.3720.10">
    <property type="entry name" value="MetI-like"/>
    <property type="match status" value="1"/>
</dbReference>
<organism evidence="9 10">
    <name type="scientific">Achromobacter spanius</name>
    <dbReference type="NCBI Taxonomy" id="217203"/>
    <lineage>
        <taxon>Bacteria</taxon>
        <taxon>Pseudomonadati</taxon>
        <taxon>Pseudomonadota</taxon>
        <taxon>Betaproteobacteria</taxon>
        <taxon>Burkholderiales</taxon>
        <taxon>Alcaligenaceae</taxon>
        <taxon>Achromobacter</taxon>
    </lineage>
</organism>
<dbReference type="GO" id="GO:0055085">
    <property type="term" value="P:transmembrane transport"/>
    <property type="evidence" value="ECO:0007669"/>
    <property type="project" value="InterPro"/>
</dbReference>
<dbReference type="CDD" id="cd06261">
    <property type="entry name" value="TM_PBP2"/>
    <property type="match status" value="1"/>
</dbReference>
<feature type="transmembrane region" description="Helical" evidence="7">
    <location>
        <begin position="95"/>
        <end position="119"/>
    </location>
</feature>
<comment type="caution">
    <text evidence="9">The sequence shown here is derived from an EMBL/GenBank/DDBJ whole genome shotgun (WGS) entry which is preliminary data.</text>
</comment>
<keyword evidence="6 7" id="KW-0472">Membrane</keyword>
<keyword evidence="4 7" id="KW-0812">Transmembrane</keyword>
<feature type="transmembrane region" description="Helical" evidence="7">
    <location>
        <begin position="177"/>
        <end position="196"/>
    </location>
</feature>
<name>A0A2S5GUA6_9BURK</name>
<protein>
    <submittedName>
        <fullName evidence="9">Peptide ABC transporter</fullName>
    </submittedName>
</protein>
<feature type="domain" description="ABC transmembrane type-1" evidence="8">
    <location>
        <begin position="95"/>
        <end position="304"/>
    </location>
</feature>
<dbReference type="PROSITE" id="PS50928">
    <property type="entry name" value="ABC_TM1"/>
    <property type="match status" value="1"/>
</dbReference>
<dbReference type="RefSeq" id="WP_104143053.1">
    <property type="nucleotide sequence ID" value="NZ_PREU01000003.1"/>
</dbReference>
<feature type="transmembrane region" description="Helical" evidence="7">
    <location>
        <begin position="281"/>
        <end position="304"/>
    </location>
</feature>
<evidence type="ECO:0000256" key="5">
    <source>
        <dbReference type="ARBA" id="ARBA00022989"/>
    </source>
</evidence>
<feature type="transmembrane region" description="Helical" evidence="7">
    <location>
        <begin position="9"/>
        <end position="30"/>
    </location>
</feature>
<evidence type="ECO:0000256" key="4">
    <source>
        <dbReference type="ARBA" id="ARBA00022692"/>
    </source>
</evidence>
<sequence length="314" mass="34230">MLGYLTKRIAAAVPTIIVVTVLVFGMIRAIPGDPASLMLGDIDNPALLAEMRHALGLDRPVGEQFLIWVGNALHGDLGMSFARREPVMHLVLTHFAVTAQVVLTATLLACLVAIPAGMIAAWRQNRRADTAIVSTSILFVSMPSFWVGILLIWLFGVKLNWLPVYGFESMAQSGLGALKYLVLPVCAIVLTEIAAITRMMRASTIETLRLEYVAHARAKGLPEKRVMLRHVLPNSFGPTLTVIGLMLGHLLSGAAVIETVFTLPGIGRLLVESIYARDYPVVQGCLLFIALLYVAVNLVVDLLYPLFDPRVKLQ</sequence>
<dbReference type="InterPro" id="IPR045621">
    <property type="entry name" value="BPD_transp_1_N"/>
</dbReference>
<dbReference type="Pfam" id="PF00528">
    <property type="entry name" value="BPD_transp_1"/>
    <property type="match status" value="1"/>
</dbReference>
<comment type="similarity">
    <text evidence="7">Belongs to the binding-protein-dependent transport system permease family.</text>
</comment>
<reference evidence="9 10" key="1">
    <citation type="submission" date="2018-02" db="EMBL/GenBank/DDBJ databases">
        <title>Draft Genome of Achromobacter spanius stain 6.</title>
        <authorList>
            <person name="Gunasekera T.S."/>
            <person name="Radwan O."/>
            <person name="Ruiz O.N."/>
        </authorList>
    </citation>
    <scope>NUCLEOTIDE SEQUENCE [LARGE SCALE GENOMIC DNA]</scope>
    <source>
        <strain evidence="9 10">6</strain>
    </source>
</reference>